<dbReference type="AlphaFoldDB" id="A0A375I2W5"/>
<name>A0A375I2W5_9ACTN</name>
<accession>A0A375I2W5</accession>
<dbReference type="PANTHER" id="PTHR30535">
    <property type="entry name" value="VITAMIN B12-BINDING PROTEIN"/>
    <property type="match status" value="1"/>
</dbReference>
<comment type="similarity">
    <text evidence="1">Belongs to the bacterial solute-binding protein 8 family.</text>
</comment>
<gene>
    <name evidence="4" type="ORF">PROPJV5_1358</name>
</gene>
<sequence length="361" mass="38567">MKISRLAPAGLLTLALVAAGCGSGTDSGADANSDSSSAGTVQLTNCGETKQYPSPTTRLFVNDGNIISIALAAGAADDIVAVSSMQRDRDVLALKYGAETVDGLNQVAEKYPTMENIVAASPQVVFAGWGYGFSEEKNLTPDGLSQQGIESYLLSETCRQDDGNRGTMDPWDALTTDIANVGEMTGHEETAESVVADINDRRQALEQAPQADTRPTAFLFDSSSDTIFSSGSFGAPQAMMDSAGVTNALADVEDTWTSVSWERLATADPDIIFFVDYPGQSYDEKIEALRSNDATKDLAAVKEERFVNLPYAMWTSGPLNIDGAEYLRVALEHYGLQPASGVQTRLDLSELADLPGNEWMK</sequence>
<protein>
    <submittedName>
        <fullName evidence="4">ABC transporter periplasmic binding domain</fullName>
    </submittedName>
</protein>
<feature type="chain" id="PRO_5039318185" evidence="2">
    <location>
        <begin position="19"/>
        <end position="361"/>
    </location>
</feature>
<dbReference type="Proteomes" id="UP000265962">
    <property type="component" value="Unassembled WGS sequence"/>
</dbReference>
<proteinExistence type="inferred from homology"/>
<feature type="signal peptide" evidence="2">
    <location>
        <begin position="1"/>
        <end position="18"/>
    </location>
</feature>
<dbReference type="SUPFAM" id="SSF53807">
    <property type="entry name" value="Helical backbone' metal receptor"/>
    <property type="match status" value="1"/>
</dbReference>
<feature type="domain" description="Fe/B12 periplasmic-binding" evidence="3">
    <location>
        <begin position="58"/>
        <end position="335"/>
    </location>
</feature>
<keyword evidence="2" id="KW-0732">Signal</keyword>
<dbReference type="RefSeq" id="WP_119715522.1">
    <property type="nucleotide sequence ID" value="NZ_OMOH01000004.1"/>
</dbReference>
<dbReference type="OrthoDB" id="9797850at2"/>
<evidence type="ECO:0000313" key="4">
    <source>
        <dbReference type="EMBL" id="SPF68363.1"/>
    </source>
</evidence>
<organism evidence="4 5">
    <name type="scientific">Propionibacterium ruminifibrarum</name>
    <dbReference type="NCBI Taxonomy" id="1962131"/>
    <lineage>
        <taxon>Bacteria</taxon>
        <taxon>Bacillati</taxon>
        <taxon>Actinomycetota</taxon>
        <taxon>Actinomycetes</taxon>
        <taxon>Propionibacteriales</taxon>
        <taxon>Propionibacteriaceae</taxon>
        <taxon>Propionibacterium</taxon>
    </lineage>
</organism>
<evidence type="ECO:0000313" key="5">
    <source>
        <dbReference type="Proteomes" id="UP000265962"/>
    </source>
</evidence>
<dbReference type="PANTHER" id="PTHR30535:SF7">
    <property type="entry name" value="IRON(III) DICITRATE-BINDING PROTEIN"/>
    <property type="match status" value="1"/>
</dbReference>
<dbReference type="EMBL" id="OMOH01000004">
    <property type="protein sequence ID" value="SPF68363.1"/>
    <property type="molecule type" value="Genomic_DNA"/>
</dbReference>
<evidence type="ECO:0000256" key="2">
    <source>
        <dbReference type="SAM" id="SignalP"/>
    </source>
</evidence>
<keyword evidence="5" id="KW-1185">Reference proteome</keyword>
<dbReference type="PROSITE" id="PS50983">
    <property type="entry name" value="FE_B12_PBP"/>
    <property type="match status" value="1"/>
</dbReference>
<reference evidence="5" key="1">
    <citation type="submission" date="2018-02" db="EMBL/GenBank/DDBJ databases">
        <authorList>
            <person name="Hornung B."/>
        </authorList>
    </citation>
    <scope>NUCLEOTIDE SEQUENCE [LARGE SCALE GENOMIC DNA]</scope>
</reference>
<dbReference type="Gene3D" id="3.40.50.1980">
    <property type="entry name" value="Nitrogenase molybdenum iron protein domain"/>
    <property type="match status" value="2"/>
</dbReference>
<dbReference type="Pfam" id="PF01497">
    <property type="entry name" value="Peripla_BP_2"/>
    <property type="match status" value="1"/>
</dbReference>
<evidence type="ECO:0000259" key="3">
    <source>
        <dbReference type="PROSITE" id="PS50983"/>
    </source>
</evidence>
<dbReference type="InterPro" id="IPR050902">
    <property type="entry name" value="ABC_Transporter_SBP"/>
</dbReference>
<dbReference type="InterPro" id="IPR002491">
    <property type="entry name" value="ABC_transptr_periplasmic_BD"/>
</dbReference>
<evidence type="ECO:0000256" key="1">
    <source>
        <dbReference type="ARBA" id="ARBA00008814"/>
    </source>
</evidence>
<dbReference type="PROSITE" id="PS51257">
    <property type="entry name" value="PROKAR_LIPOPROTEIN"/>
    <property type="match status" value="1"/>
</dbReference>